<dbReference type="GO" id="GO:0005634">
    <property type="term" value="C:nucleus"/>
    <property type="evidence" value="ECO:0007669"/>
    <property type="project" value="InterPro"/>
</dbReference>
<evidence type="ECO:0000313" key="3">
    <source>
        <dbReference type="EnsemblPlants" id="ONIVA06G16110.1"/>
    </source>
</evidence>
<accession>A0A0E0HQB2</accession>
<dbReference type="HOGENOM" id="CLU_1296173_0_0_1"/>
<sequence>MPPPRRPPAPVPDEEALAFRRGTRRFRAAGDRRVDLAWDLTRARFPGSADEPPPRRGAAPQPQQLCGLNGGAGLFSSGEYRWTDYVNVVRACMLQSWRLSFVHGSYEGRGMTAMMECHDVEMPFLRGIDVNRPAPAAETTTTRGASLARRTRGQKSGCYMFTGSMKDGEVGGSESAPHLPLLPDPLEVGGLLLHLSSSLSSPGDISHVAGHRV</sequence>
<dbReference type="AlphaFoldDB" id="A0A0E0HQB2"/>
<feature type="domain" description="HD-ZIP protein N-terminal" evidence="2">
    <location>
        <begin position="94"/>
        <end position="137"/>
    </location>
</feature>
<dbReference type="Proteomes" id="UP000006591">
    <property type="component" value="Chromosome 6"/>
</dbReference>
<evidence type="ECO:0000313" key="4">
    <source>
        <dbReference type="Proteomes" id="UP000006591"/>
    </source>
</evidence>
<dbReference type="InterPro" id="IPR006712">
    <property type="entry name" value="HD-ZIP_N"/>
</dbReference>
<reference evidence="3" key="2">
    <citation type="submission" date="2018-04" db="EMBL/GenBank/DDBJ databases">
        <title>OnivRS2 (Oryza nivara Reference Sequence Version 2).</title>
        <authorList>
            <person name="Zhang J."/>
            <person name="Kudrna D."/>
            <person name="Lee S."/>
            <person name="Talag J."/>
            <person name="Rajasekar S."/>
            <person name="Welchert J."/>
            <person name="Hsing Y.-I."/>
            <person name="Wing R.A."/>
        </authorList>
    </citation>
    <scope>NUCLEOTIDE SEQUENCE [LARGE SCALE GENOMIC DNA]</scope>
    <source>
        <strain evidence="3">SL10</strain>
    </source>
</reference>
<dbReference type="Gramene" id="ONIVA06G16110.1">
    <property type="protein sequence ID" value="ONIVA06G16110.1"/>
    <property type="gene ID" value="ONIVA06G16110"/>
</dbReference>
<protein>
    <recommendedName>
        <fullName evidence="2">HD-ZIP protein N-terminal domain-containing protein</fullName>
    </recommendedName>
</protein>
<reference evidence="3" key="1">
    <citation type="submission" date="2015-04" db="UniProtKB">
        <authorList>
            <consortium name="EnsemblPlants"/>
        </authorList>
    </citation>
    <scope>IDENTIFICATION</scope>
    <source>
        <strain evidence="3">SL10</strain>
    </source>
</reference>
<dbReference type="EnsemblPlants" id="ONIVA06G16110.1">
    <property type="protein sequence ID" value="ONIVA06G16110.1"/>
    <property type="gene ID" value="ONIVA06G16110"/>
</dbReference>
<organism evidence="3">
    <name type="scientific">Oryza nivara</name>
    <name type="common">Indian wild rice</name>
    <name type="synonym">Oryza sativa f. spontanea</name>
    <dbReference type="NCBI Taxonomy" id="4536"/>
    <lineage>
        <taxon>Eukaryota</taxon>
        <taxon>Viridiplantae</taxon>
        <taxon>Streptophyta</taxon>
        <taxon>Embryophyta</taxon>
        <taxon>Tracheophyta</taxon>
        <taxon>Spermatophyta</taxon>
        <taxon>Magnoliopsida</taxon>
        <taxon>Liliopsida</taxon>
        <taxon>Poales</taxon>
        <taxon>Poaceae</taxon>
        <taxon>BOP clade</taxon>
        <taxon>Oryzoideae</taxon>
        <taxon>Oryzeae</taxon>
        <taxon>Oryzinae</taxon>
        <taxon>Oryza</taxon>
    </lineage>
</organism>
<feature type="region of interest" description="Disordered" evidence="1">
    <location>
        <begin position="43"/>
        <end position="62"/>
    </location>
</feature>
<dbReference type="Pfam" id="PF04618">
    <property type="entry name" value="HD-ZIP_N"/>
    <property type="match status" value="1"/>
</dbReference>
<evidence type="ECO:0000256" key="1">
    <source>
        <dbReference type="SAM" id="MobiDB-lite"/>
    </source>
</evidence>
<proteinExistence type="predicted"/>
<keyword evidence="4" id="KW-1185">Reference proteome</keyword>
<name>A0A0E0HQB2_ORYNI</name>
<evidence type="ECO:0000259" key="2">
    <source>
        <dbReference type="Pfam" id="PF04618"/>
    </source>
</evidence>